<dbReference type="Pfam" id="PF13312">
    <property type="entry name" value="DUF4081"/>
    <property type="match status" value="1"/>
</dbReference>
<dbReference type="Proteomes" id="UP000555552">
    <property type="component" value="Unassembled WGS sequence"/>
</dbReference>
<sequence>MLRTGARVLDDADRDELLELCDRDPVANVFVAGRVEAAGLSPRRLGGEVWGLGPPGRLEAACWSGANLVPVEADERAVDAFAARARQQGRRCSSIVGPADAALGLWERLAPSWGRAREVRRCQPLLVLDGPPAVAPDPLVRRSGSDDLDVLVPACVAMFTEEVGYSPVAWDGGRAYRARVAELVAAGRSFLRLDAGEGAELRPVGPGAPLPGPGRVRTAFKAELGAVSSRAVQVQGVYVDPALRGQGLAAPGTAAVVALAREASPVAVSLYVNDFNTAAVAAYRRAGFSRAGTLATVLF</sequence>
<dbReference type="RefSeq" id="WP_171202870.1">
    <property type="nucleotide sequence ID" value="NZ_BAAANP010000025.1"/>
</dbReference>
<keyword evidence="2" id="KW-0808">Transferase</keyword>
<reference evidence="2 3" key="1">
    <citation type="submission" date="2020-05" db="EMBL/GenBank/DDBJ databases">
        <title>MicrobeNet Type strains.</title>
        <authorList>
            <person name="Nicholson A.C."/>
        </authorList>
    </citation>
    <scope>NUCLEOTIDE SEQUENCE [LARGE SCALE GENOMIC DNA]</scope>
    <source>
        <strain evidence="2 3">JCM 14547</strain>
    </source>
</reference>
<dbReference type="PROSITE" id="PS51186">
    <property type="entry name" value="GNAT"/>
    <property type="match status" value="1"/>
</dbReference>
<organism evidence="2 3">
    <name type="scientific">Pseudokineococcus marinus</name>
    <dbReference type="NCBI Taxonomy" id="351215"/>
    <lineage>
        <taxon>Bacteria</taxon>
        <taxon>Bacillati</taxon>
        <taxon>Actinomycetota</taxon>
        <taxon>Actinomycetes</taxon>
        <taxon>Kineosporiales</taxon>
        <taxon>Kineosporiaceae</taxon>
        <taxon>Pseudokineococcus</taxon>
    </lineage>
</organism>
<evidence type="ECO:0000313" key="3">
    <source>
        <dbReference type="Proteomes" id="UP000555552"/>
    </source>
</evidence>
<dbReference type="InterPro" id="IPR000182">
    <property type="entry name" value="GNAT_dom"/>
</dbReference>
<evidence type="ECO:0000313" key="2">
    <source>
        <dbReference type="EMBL" id="NNH23040.1"/>
    </source>
</evidence>
<dbReference type="AlphaFoldDB" id="A0A849BIM8"/>
<gene>
    <name evidence="2" type="ORF">HLB09_08035</name>
</gene>
<keyword evidence="3" id="KW-1185">Reference proteome</keyword>
<dbReference type="Pfam" id="PF00583">
    <property type="entry name" value="Acetyltransf_1"/>
    <property type="match status" value="1"/>
</dbReference>
<dbReference type="PIRSF" id="PIRSF021603">
    <property type="entry name" value="UCP21603_acetyltransf"/>
    <property type="match status" value="1"/>
</dbReference>
<name>A0A849BIM8_9ACTN</name>
<accession>A0A849BIM8</accession>
<dbReference type="InterPro" id="IPR016794">
    <property type="entry name" value="UCP21603_acetyltransf"/>
</dbReference>
<evidence type="ECO:0000259" key="1">
    <source>
        <dbReference type="PROSITE" id="PS51186"/>
    </source>
</evidence>
<dbReference type="PANTHER" id="PTHR43072">
    <property type="entry name" value="N-ACETYLTRANSFERASE"/>
    <property type="match status" value="1"/>
</dbReference>
<dbReference type="GO" id="GO:0016747">
    <property type="term" value="F:acyltransferase activity, transferring groups other than amino-acyl groups"/>
    <property type="evidence" value="ECO:0007669"/>
    <property type="project" value="InterPro"/>
</dbReference>
<dbReference type="InterPro" id="IPR016181">
    <property type="entry name" value="Acyl_CoA_acyltransferase"/>
</dbReference>
<proteinExistence type="predicted"/>
<comment type="caution">
    <text evidence="2">The sequence shown here is derived from an EMBL/GenBank/DDBJ whole genome shotgun (WGS) entry which is preliminary data.</text>
</comment>
<feature type="domain" description="N-acetyltransferase" evidence="1">
    <location>
        <begin position="163"/>
        <end position="299"/>
    </location>
</feature>
<protein>
    <submittedName>
        <fullName evidence="2">GNAT family N-acetyltransferase</fullName>
    </submittedName>
</protein>
<dbReference type="Gene3D" id="3.40.630.30">
    <property type="match status" value="1"/>
</dbReference>
<dbReference type="PANTHER" id="PTHR43072:SF54">
    <property type="entry name" value="GCN5-RELATED N-ACETYLTRANSFERASE"/>
    <property type="match status" value="1"/>
</dbReference>
<dbReference type="EMBL" id="JABEMA010000092">
    <property type="protein sequence ID" value="NNH23040.1"/>
    <property type="molecule type" value="Genomic_DNA"/>
</dbReference>
<dbReference type="InterPro" id="IPR025289">
    <property type="entry name" value="DUF4081"/>
</dbReference>
<dbReference type="SUPFAM" id="SSF55729">
    <property type="entry name" value="Acyl-CoA N-acyltransferases (Nat)"/>
    <property type="match status" value="1"/>
</dbReference>